<feature type="chain" id="PRO_5046198491" description="WD40 repeat protein" evidence="1">
    <location>
        <begin position="28"/>
        <end position="1560"/>
    </location>
</feature>
<dbReference type="SUPFAM" id="SSF82171">
    <property type="entry name" value="DPP6 N-terminal domain-like"/>
    <property type="match status" value="1"/>
</dbReference>
<dbReference type="EMBL" id="JAWSTH010000139">
    <property type="protein sequence ID" value="MDW5598396.1"/>
    <property type="molecule type" value="Genomic_DNA"/>
</dbReference>
<accession>A0ABU4HYJ0</accession>
<protein>
    <recommendedName>
        <fullName evidence="4">WD40 repeat protein</fullName>
    </recommendedName>
</protein>
<evidence type="ECO:0000313" key="2">
    <source>
        <dbReference type="EMBL" id="MDW5598396.1"/>
    </source>
</evidence>
<gene>
    <name evidence="2" type="ORF">R7226_28815</name>
</gene>
<proteinExistence type="predicted"/>
<name>A0ABU4HYJ0_9ACTN</name>
<keyword evidence="3" id="KW-1185">Reference proteome</keyword>
<reference evidence="3" key="1">
    <citation type="submission" date="2023-07" db="EMBL/GenBank/DDBJ databases">
        <title>Conexibacter stalactiti sp. nov., isolated from stalactites in a lava cave and emended description of the genus Conexibacter.</title>
        <authorList>
            <person name="Lee S.D."/>
        </authorList>
    </citation>
    <scope>NUCLEOTIDE SEQUENCE [LARGE SCALE GENOMIC DNA]</scope>
    <source>
        <strain evidence="3">KCTC 39840</strain>
    </source>
</reference>
<keyword evidence="1" id="KW-0732">Signal</keyword>
<sequence length="1560" mass="160625">MRRAVAGLLTAAVAVAGAAALPGAAAAELPDGTAYELVSPLASRGIDVSTHWAWGDGDRAVLGSWTADPRGLTVASRTAAGWQAERRDLTPPGAWIFFPPTFLDGTDDLSRMVVAYHAEPNIAPNQLGIRQPDGSWTKVGSGVRYAGSSADVERVVVVPYWGATPYPEIADPTGVFLWERGQVAAIGGDDARVATCGAIVADGGGTGVLGQSGISADGRSVVLTSNSCPDPDAGTTIESHVLLWRDGHTVDLSAPASGSDGAAAYVGNAADGSAVFFRTALALDPADANGAEDVYRYDVASGARTRVTGAATDAAAATLTSAISSDDGRRLWFATSLPGDEDELWVWSDGEGARSIARVHDEDGSAPEPFAFQRTAGWAAADLTQLTADGAVIAWTGSGRFAGNGDGRKEVFRATADGALACVSCDEESSAVTRSGAEFGSPPTDFAGPTPRISADGAAVYFQTTEAHDSLDWNNEFDVYRWRDGALTLISSGQSGTTGTLAGVSPRGDAFFATTAKLLPWIDDHHRKLYVARAGGGLPAPVDPTANCVGDLCQGDAVVPAPETPTGSEQFRGAGDAEQPEPPTAAIKLAKVTAAGKRRLAAGGTLTVAVRATTAGRVAATLRIRAGKRWTTADTAATTLAKAGTARLRVRLSSAARRQLARRGALRVRLDVTQTGGADPRRATFVLKGRRASARAASAQAADGFSLVPNSFQAGLSNTQAAAHPDLNVSFALRSSPAIQPATGSLLDQPAETAKTVIVDLPPGIVGDPAATPRCAEEVLVMCPPETQIGVVRVRTFLLKEGVVPVYNLVPSHGVPAEFGFWAMLTVKLQVSVRSDGDHGLRTTIDNLPTLAALVSTDLTLWGVPADPGHDERRGVACLDEGLGAGSVCSGGSGTSSSAPRKPFLTNGSSCDAAVPVRMSIESYDAPGRRLHAETPLAQPTGCDRLRFAGRGSARADEPRAGAPSGWTIDLAVPQNADPDGLATPPLQRAVVTLPEGTVVSPSAAAGLQGCSVAQLRLDSLAAPDCPHGAKIGDVSIDTPLLSEPLTGAVFLAAPSTSQLLRIVLVAAGQGVRLKLAGRIDADPVSGRLTTTFDQNPQLPFSALRMTLKGGPRAVLANARQCGPATTTFALTPYGGGATAVSHDTHAVSGDGAGAPCAATGFAPGFSAGTANPAAGKATAFSLGFSRGDGDDLLRAIDVTLPPGLLPKIGRVPLCAEAQAAAGSCGEESRVGSAQTTAGPGTQPFGLPGRVYVAGPYKGAPYSLAIVVPAVAGPFDLGTVVVRAAVHVDKRTAVLRVVSDPLPTILQGIPLQIRSVRIAIDRPDFMLNPTSCSERRVGAAVSAVGGAVANVGARFQVGDCAALKYTPKLTVKVGGRGEVGARRKTSLVATLTQPAAQAANRSVQLMLPRTINARLEVIRRACTQAAYDAGNCEAARVGSASATTPLLKGPLSGAVYMVRSPVRRLPDLVVQLRGEVAIDLVGKVTISRDLRLTTTFDTIPDVPLSRFQLTLPAKISPVGNVRALCTQESRRAAAVQTLRAQNGRVLKRHPRLSIAGCPKR</sequence>
<organism evidence="2 3">
    <name type="scientific">Conexibacter stalactiti</name>
    <dbReference type="NCBI Taxonomy" id="1940611"/>
    <lineage>
        <taxon>Bacteria</taxon>
        <taxon>Bacillati</taxon>
        <taxon>Actinomycetota</taxon>
        <taxon>Thermoleophilia</taxon>
        <taxon>Solirubrobacterales</taxon>
        <taxon>Conexibacteraceae</taxon>
        <taxon>Conexibacter</taxon>
    </lineage>
</organism>
<evidence type="ECO:0008006" key="4">
    <source>
        <dbReference type="Google" id="ProtNLM"/>
    </source>
</evidence>
<evidence type="ECO:0000313" key="3">
    <source>
        <dbReference type="Proteomes" id="UP001284601"/>
    </source>
</evidence>
<comment type="caution">
    <text evidence="2">The sequence shown here is derived from an EMBL/GenBank/DDBJ whole genome shotgun (WGS) entry which is preliminary data.</text>
</comment>
<dbReference type="RefSeq" id="WP_318600924.1">
    <property type="nucleotide sequence ID" value="NZ_JAWSTH010000139.1"/>
</dbReference>
<dbReference type="Proteomes" id="UP001284601">
    <property type="component" value="Unassembled WGS sequence"/>
</dbReference>
<evidence type="ECO:0000256" key="1">
    <source>
        <dbReference type="SAM" id="SignalP"/>
    </source>
</evidence>
<feature type="signal peptide" evidence="1">
    <location>
        <begin position="1"/>
        <end position="27"/>
    </location>
</feature>